<comment type="caution">
    <text evidence="3">The sequence shown here is derived from an EMBL/GenBank/DDBJ whole genome shotgun (WGS) entry which is preliminary data.</text>
</comment>
<dbReference type="PANTHER" id="PTHR16861">
    <property type="entry name" value="GLYCOPROTEIN 38"/>
    <property type="match status" value="1"/>
</dbReference>
<dbReference type="AlphaFoldDB" id="A0A2R6NJR1"/>
<protein>
    <submittedName>
        <fullName evidence="3">Uncharacterized protein</fullName>
    </submittedName>
</protein>
<feature type="region of interest" description="Disordered" evidence="1">
    <location>
        <begin position="273"/>
        <end position="355"/>
    </location>
</feature>
<dbReference type="PANTHER" id="PTHR16861:SF4">
    <property type="entry name" value="SH3 DOMAIN PROTEIN (AFU_ORTHOLOGUE AFUA_1G13610)"/>
    <property type="match status" value="1"/>
</dbReference>
<reference evidence="3 4" key="1">
    <citation type="submission" date="2018-02" db="EMBL/GenBank/DDBJ databases">
        <title>Genome sequence of the basidiomycete white-rot fungus Phlebia centrifuga.</title>
        <authorList>
            <person name="Granchi Z."/>
            <person name="Peng M."/>
            <person name="de Vries R.P."/>
            <person name="Hilden K."/>
            <person name="Makela M.R."/>
            <person name="Grigoriev I."/>
            <person name="Riley R."/>
        </authorList>
    </citation>
    <scope>NUCLEOTIDE SEQUENCE [LARGE SCALE GENOMIC DNA]</scope>
    <source>
        <strain evidence="3 4">FBCC195</strain>
    </source>
</reference>
<evidence type="ECO:0000256" key="1">
    <source>
        <dbReference type="SAM" id="MobiDB-lite"/>
    </source>
</evidence>
<evidence type="ECO:0000256" key="2">
    <source>
        <dbReference type="SAM" id="Phobius"/>
    </source>
</evidence>
<dbReference type="Gene3D" id="1.20.5.100">
    <property type="entry name" value="Cytochrome c1, transmembrane anchor, C-terminal"/>
    <property type="match status" value="1"/>
</dbReference>
<dbReference type="EMBL" id="MLYV02001151">
    <property type="protein sequence ID" value="PSR72617.1"/>
    <property type="molecule type" value="Genomic_DNA"/>
</dbReference>
<name>A0A2R6NJR1_9APHY</name>
<feature type="transmembrane region" description="Helical" evidence="2">
    <location>
        <begin position="240"/>
        <end position="265"/>
    </location>
</feature>
<dbReference type="Proteomes" id="UP000186601">
    <property type="component" value="Unassembled WGS sequence"/>
</dbReference>
<feature type="compositionally biased region" description="Low complexity" evidence="1">
    <location>
        <begin position="219"/>
        <end position="239"/>
    </location>
</feature>
<feature type="region of interest" description="Disordered" evidence="1">
    <location>
        <begin position="182"/>
        <end position="239"/>
    </location>
</feature>
<dbReference type="Gene3D" id="2.60.120.260">
    <property type="entry name" value="Galactose-binding domain-like"/>
    <property type="match status" value="1"/>
</dbReference>
<keyword evidence="2" id="KW-1133">Transmembrane helix</keyword>
<proteinExistence type="predicted"/>
<evidence type="ECO:0000313" key="3">
    <source>
        <dbReference type="EMBL" id="PSR72617.1"/>
    </source>
</evidence>
<dbReference type="CDD" id="cd12087">
    <property type="entry name" value="TM_EGFR-like"/>
    <property type="match status" value="1"/>
</dbReference>
<organism evidence="3 4">
    <name type="scientific">Hermanssonia centrifuga</name>
    <dbReference type="NCBI Taxonomy" id="98765"/>
    <lineage>
        <taxon>Eukaryota</taxon>
        <taxon>Fungi</taxon>
        <taxon>Dikarya</taxon>
        <taxon>Basidiomycota</taxon>
        <taxon>Agaricomycotina</taxon>
        <taxon>Agaricomycetes</taxon>
        <taxon>Polyporales</taxon>
        <taxon>Meruliaceae</taxon>
        <taxon>Hermanssonia</taxon>
    </lineage>
</organism>
<dbReference type="STRING" id="98765.A0A2R6NJR1"/>
<sequence length="387" mass="41266">MASSYTIDDFYGDQGTGLGAMPVYSPASSSTGPNQWDIEGGTCTGCSAQGAGFKVPIDPSQVHSGTWKSTTMDVNEPLTTLSVQFRGSSITMYCLLPPDLGPYITSAMNLTFVLDGEQVGVYDRPAGTGDTWTYQGQVFKSDWLDGHLHTLVVTLNAPTSYPPYNGSFIAFDNFLVGVNESPPIPSDNTTTSSSTSSTSSSSSGSSPLPARTTTQLPVSSSNSESPSQQSSTSSPSHKNLAGPIAGAVVGAVIFIILLCALICCLRRRRHRQTSLQGGRWDSTPPATPLFVPPGEVTTRPMKTKDTLHPSVPWESMYAVDSGSSNPATEPQQSVTVPSSTSQPHADTRIPSVQSQNIQREILELRAELDRVRALREIEEPPPVYEAS</sequence>
<keyword evidence="4" id="KW-1185">Reference proteome</keyword>
<evidence type="ECO:0000313" key="4">
    <source>
        <dbReference type="Proteomes" id="UP000186601"/>
    </source>
</evidence>
<feature type="compositionally biased region" description="Low complexity" evidence="1">
    <location>
        <begin position="186"/>
        <end position="209"/>
    </location>
</feature>
<feature type="compositionally biased region" description="Low complexity" evidence="1">
    <location>
        <begin position="330"/>
        <end position="343"/>
    </location>
</feature>
<accession>A0A2R6NJR1</accession>
<keyword evidence="2" id="KW-0472">Membrane</keyword>
<gene>
    <name evidence="3" type="ORF">PHLCEN_2v11501</name>
</gene>
<dbReference type="OrthoDB" id="2758521at2759"/>
<keyword evidence="2" id="KW-0812">Transmembrane</keyword>